<sequence>MTIELHFQPSNCSSMIIDHFAPILALLRHYLQLSFPPKFESEMRVTVEATSLCISLLIRCYSDLLTTNTNCHVYHQDRGPE</sequence>
<dbReference type="Proteomes" id="UP000593564">
    <property type="component" value="Unassembled WGS sequence"/>
</dbReference>
<proteinExistence type="predicted"/>
<reference evidence="2" key="1">
    <citation type="journal article" date="2020" name="Nat. Commun.">
        <title>Genome assembly of wild tea tree DASZ reveals pedigree and selection history of tea varieties.</title>
        <authorList>
            <person name="Zhang W."/>
            <person name="Zhang Y."/>
            <person name="Qiu H."/>
            <person name="Guo Y."/>
            <person name="Wan H."/>
            <person name="Zhang X."/>
            <person name="Scossa F."/>
            <person name="Alseekh S."/>
            <person name="Zhang Q."/>
            <person name="Wang P."/>
            <person name="Xu L."/>
            <person name="Schmidt M.H."/>
            <person name="Jia X."/>
            <person name="Li D."/>
            <person name="Zhu A."/>
            <person name="Guo F."/>
            <person name="Chen W."/>
            <person name="Ni D."/>
            <person name="Usadel B."/>
            <person name="Fernie A.R."/>
            <person name="Wen W."/>
        </authorList>
    </citation>
    <scope>NUCLEOTIDE SEQUENCE [LARGE SCALE GENOMIC DNA]</scope>
    <source>
        <strain evidence="2">cv. G240</strain>
    </source>
</reference>
<organism evidence="1 2">
    <name type="scientific">Camellia sinensis</name>
    <name type="common">Tea plant</name>
    <name type="synonym">Thea sinensis</name>
    <dbReference type="NCBI Taxonomy" id="4442"/>
    <lineage>
        <taxon>Eukaryota</taxon>
        <taxon>Viridiplantae</taxon>
        <taxon>Streptophyta</taxon>
        <taxon>Embryophyta</taxon>
        <taxon>Tracheophyta</taxon>
        <taxon>Spermatophyta</taxon>
        <taxon>Magnoliopsida</taxon>
        <taxon>eudicotyledons</taxon>
        <taxon>Gunneridae</taxon>
        <taxon>Pentapetalae</taxon>
        <taxon>asterids</taxon>
        <taxon>Ericales</taxon>
        <taxon>Theaceae</taxon>
        <taxon>Camellia</taxon>
    </lineage>
</organism>
<accession>A0A7J7FW10</accession>
<reference evidence="1 2" key="2">
    <citation type="submission" date="2020-07" db="EMBL/GenBank/DDBJ databases">
        <title>Genome assembly of wild tea tree DASZ reveals pedigree and selection history of tea varieties.</title>
        <authorList>
            <person name="Zhang W."/>
        </authorList>
    </citation>
    <scope>NUCLEOTIDE SEQUENCE [LARGE SCALE GENOMIC DNA]</scope>
    <source>
        <strain evidence="2">cv. G240</strain>
        <tissue evidence="1">Leaf</tissue>
    </source>
</reference>
<evidence type="ECO:0000313" key="2">
    <source>
        <dbReference type="Proteomes" id="UP000593564"/>
    </source>
</evidence>
<comment type="caution">
    <text evidence="1">The sequence shown here is derived from an EMBL/GenBank/DDBJ whole genome shotgun (WGS) entry which is preliminary data.</text>
</comment>
<dbReference type="EMBL" id="JACBKZ010000014">
    <property type="protein sequence ID" value="KAF5932545.1"/>
    <property type="molecule type" value="Genomic_DNA"/>
</dbReference>
<keyword evidence="2" id="KW-1185">Reference proteome</keyword>
<dbReference type="AlphaFoldDB" id="A0A7J7FW10"/>
<gene>
    <name evidence="1" type="ORF">HYC85_028716</name>
</gene>
<protein>
    <submittedName>
        <fullName evidence="1">Uncharacterized protein</fullName>
    </submittedName>
</protein>
<name>A0A7J7FW10_CAMSI</name>
<evidence type="ECO:0000313" key="1">
    <source>
        <dbReference type="EMBL" id="KAF5932545.1"/>
    </source>
</evidence>